<dbReference type="PANTHER" id="PTHR35864">
    <property type="entry name" value="ZINC METALLOPROTEASE MJ0611-RELATED"/>
    <property type="match status" value="1"/>
</dbReference>
<gene>
    <name evidence="2" type="ORF">ENW96_03430</name>
</gene>
<accession>A0A7C3Z021</accession>
<feature type="transmembrane region" description="Helical" evidence="1">
    <location>
        <begin position="20"/>
        <end position="38"/>
    </location>
</feature>
<keyword evidence="1" id="KW-0812">Transmembrane</keyword>
<proteinExistence type="predicted"/>
<keyword evidence="1" id="KW-0472">Membrane</keyword>
<evidence type="ECO:0000256" key="1">
    <source>
        <dbReference type="SAM" id="Phobius"/>
    </source>
</evidence>
<feature type="transmembrane region" description="Helical" evidence="1">
    <location>
        <begin position="176"/>
        <end position="200"/>
    </location>
</feature>
<dbReference type="EMBL" id="DTMF01000091">
    <property type="protein sequence ID" value="HGF33429.1"/>
    <property type="molecule type" value="Genomic_DNA"/>
</dbReference>
<reference evidence="2" key="1">
    <citation type="journal article" date="2020" name="mSystems">
        <title>Genome- and Community-Level Interaction Insights into Carbon Utilization and Element Cycling Functions of Hydrothermarchaeota in Hydrothermal Sediment.</title>
        <authorList>
            <person name="Zhou Z."/>
            <person name="Liu Y."/>
            <person name="Xu W."/>
            <person name="Pan J."/>
            <person name="Luo Z.H."/>
            <person name="Li M."/>
        </authorList>
    </citation>
    <scope>NUCLEOTIDE SEQUENCE [LARGE SCALE GENOMIC DNA]</scope>
    <source>
        <strain evidence="2">SpSt-897</strain>
    </source>
</reference>
<feature type="transmembrane region" description="Helical" evidence="1">
    <location>
        <begin position="102"/>
        <end position="125"/>
    </location>
</feature>
<protein>
    <recommendedName>
        <fullName evidence="3">Site-2 protease family protein</fullName>
    </recommendedName>
</protein>
<evidence type="ECO:0008006" key="3">
    <source>
        <dbReference type="Google" id="ProtNLM"/>
    </source>
</evidence>
<dbReference type="InterPro" id="IPR052348">
    <property type="entry name" value="Metallopeptidase_M50B"/>
</dbReference>
<keyword evidence="1" id="KW-1133">Transmembrane helix</keyword>
<dbReference type="PANTHER" id="PTHR35864:SF1">
    <property type="entry name" value="ZINC METALLOPROTEASE YWHC-RELATED"/>
    <property type="match status" value="1"/>
</dbReference>
<dbReference type="AlphaFoldDB" id="A0A7C3Z021"/>
<sequence>MTSRGFENYPFIPDFSNLGFDTGVAFVVSALLAILVNAEAQGWMATLLGDYDPEYKDRFHFNVFFHLSVLGSLCYLVAGFGWPKPVRINPANFKYPRLYTILVRFTGMFANFMLANIAASLVFVIRFIDFDPLVFLMVAGVNLATAVYHLIPLPPLAAGSLITVWLPDYSPRQRRAVYYSGSLIILAILGAERITGVGIFRPYLDPLVRALLRFLVA</sequence>
<organism evidence="2">
    <name type="scientific">Desulfobacca acetoxidans</name>
    <dbReference type="NCBI Taxonomy" id="60893"/>
    <lineage>
        <taxon>Bacteria</taxon>
        <taxon>Pseudomonadati</taxon>
        <taxon>Thermodesulfobacteriota</taxon>
        <taxon>Desulfobaccia</taxon>
        <taxon>Desulfobaccales</taxon>
        <taxon>Desulfobaccaceae</taxon>
        <taxon>Desulfobacca</taxon>
    </lineage>
</organism>
<comment type="caution">
    <text evidence="2">The sequence shown here is derived from an EMBL/GenBank/DDBJ whole genome shotgun (WGS) entry which is preliminary data.</text>
</comment>
<feature type="transmembrane region" description="Helical" evidence="1">
    <location>
        <begin position="59"/>
        <end position="82"/>
    </location>
</feature>
<name>A0A7C3Z021_9BACT</name>
<evidence type="ECO:0000313" key="2">
    <source>
        <dbReference type="EMBL" id="HGF33429.1"/>
    </source>
</evidence>